<proteinExistence type="predicted"/>
<evidence type="ECO:0000256" key="2">
    <source>
        <dbReference type="SAM" id="Phobius"/>
    </source>
</evidence>
<evidence type="ECO:0000256" key="1">
    <source>
        <dbReference type="SAM" id="MobiDB-lite"/>
    </source>
</evidence>
<feature type="compositionally biased region" description="Low complexity" evidence="1">
    <location>
        <begin position="259"/>
        <end position="291"/>
    </location>
</feature>
<feature type="region of interest" description="Disordered" evidence="1">
    <location>
        <begin position="367"/>
        <end position="450"/>
    </location>
</feature>
<comment type="caution">
    <text evidence="4">The sequence shown here is derived from an EMBL/GenBank/DDBJ whole genome shotgun (WGS) entry which is preliminary data.</text>
</comment>
<keyword evidence="5" id="KW-1185">Reference proteome</keyword>
<feature type="transmembrane region" description="Helical" evidence="2">
    <location>
        <begin position="452"/>
        <end position="476"/>
    </location>
</feature>
<feature type="region of interest" description="Disordered" evidence="1">
    <location>
        <begin position="196"/>
        <end position="344"/>
    </location>
</feature>
<organism evidence="4 5">
    <name type="scientific">Pristionchus mayeri</name>
    <dbReference type="NCBI Taxonomy" id="1317129"/>
    <lineage>
        <taxon>Eukaryota</taxon>
        <taxon>Metazoa</taxon>
        <taxon>Ecdysozoa</taxon>
        <taxon>Nematoda</taxon>
        <taxon>Chromadorea</taxon>
        <taxon>Rhabditida</taxon>
        <taxon>Rhabditina</taxon>
        <taxon>Diplogasteromorpha</taxon>
        <taxon>Diplogasteroidea</taxon>
        <taxon>Neodiplogasteridae</taxon>
        <taxon>Pristionchus</taxon>
    </lineage>
</organism>
<keyword evidence="2" id="KW-1133">Transmembrane helix</keyword>
<feature type="chain" id="PRO_5042846093" evidence="3">
    <location>
        <begin position="21"/>
        <end position="546"/>
    </location>
</feature>
<evidence type="ECO:0000313" key="5">
    <source>
        <dbReference type="Proteomes" id="UP001328107"/>
    </source>
</evidence>
<feature type="non-terminal residue" evidence="4">
    <location>
        <position position="1"/>
    </location>
</feature>
<accession>A0AAN5D5Q3</accession>
<feature type="compositionally biased region" description="Polar residues" evidence="1">
    <location>
        <begin position="292"/>
        <end position="302"/>
    </location>
</feature>
<dbReference type="EMBL" id="BTRK01000006">
    <property type="protein sequence ID" value="GMR57228.1"/>
    <property type="molecule type" value="Genomic_DNA"/>
</dbReference>
<feature type="signal peptide" evidence="3">
    <location>
        <begin position="1"/>
        <end position="20"/>
    </location>
</feature>
<sequence length="546" mass="57164">SRVGGMFTLLLLLFLPAAEATCPTTLPTDATFGTAGQYHGGEYGSVSSVHLLSFENPAPSTYSLAYTLASGSFMKSPSDQCPASCLKRLRAMAKPGKEENSDSIIMMWDDASASPPDTNILYAAYTTTVVPGEYLYCSSVPGTCGANTPLYLYYNSETDDYQVRGDKDTVDDKGTRLQNMGLPICWTFPALPTTTKTSVQNPTTSTTPNFWPSTTTTRSQNRPSTVPVIGGGIDKTSTTTSPSEMVRGSSTTTTYSGVDSDLLSTSTTSNGRTETTTGTTTTAYKGPSTTTNPYASTLTTTTIREKTATGSSTTTTAYTGPSTTVNPSASSTTAFTGSGASSTITSSVSKMTTTSPFVYNATTDAAGTYGPGDQKLENGTVIRPNGDTIYPNGTVKTGDGTVIEGGKKIDSDGTIHNPDGSTKYPNGTVIYPKDSSSTEGGSGNSDDDTPSWVIPVIIVTTILIGVAALGMIVFGVTSMMKSSSRSAINPYERQNAKDQWPDQRHPRPSSSADLPPPVYEPVTTAQPQSFGATQSLAGAPIPLYFG</sequence>
<evidence type="ECO:0000256" key="3">
    <source>
        <dbReference type="SAM" id="SignalP"/>
    </source>
</evidence>
<gene>
    <name evidence="4" type="ORF">PMAYCL1PPCAC_27423</name>
</gene>
<feature type="compositionally biased region" description="Low complexity" evidence="1">
    <location>
        <begin position="308"/>
        <end position="344"/>
    </location>
</feature>
<keyword evidence="3" id="KW-0732">Signal</keyword>
<feature type="compositionally biased region" description="Polar residues" evidence="1">
    <location>
        <begin position="523"/>
        <end position="533"/>
    </location>
</feature>
<dbReference type="Proteomes" id="UP001328107">
    <property type="component" value="Unassembled WGS sequence"/>
</dbReference>
<feature type="region of interest" description="Disordered" evidence="1">
    <location>
        <begin position="491"/>
        <end position="533"/>
    </location>
</feature>
<keyword evidence="2" id="KW-0812">Transmembrane</keyword>
<keyword evidence="2" id="KW-0472">Membrane</keyword>
<protein>
    <submittedName>
        <fullName evidence="4">Uncharacterized protein</fullName>
    </submittedName>
</protein>
<feature type="compositionally biased region" description="Low complexity" evidence="1">
    <location>
        <begin position="201"/>
        <end position="217"/>
    </location>
</feature>
<name>A0AAN5D5Q3_9BILA</name>
<evidence type="ECO:0000313" key="4">
    <source>
        <dbReference type="EMBL" id="GMR57228.1"/>
    </source>
</evidence>
<feature type="compositionally biased region" description="Basic and acidic residues" evidence="1">
    <location>
        <begin position="494"/>
        <end position="505"/>
    </location>
</feature>
<reference evidence="5" key="1">
    <citation type="submission" date="2022-10" db="EMBL/GenBank/DDBJ databases">
        <title>Genome assembly of Pristionchus species.</title>
        <authorList>
            <person name="Yoshida K."/>
            <person name="Sommer R.J."/>
        </authorList>
    </citation>
    <scope>NUCLEOTIDE SEQUENCE [LARGE SCALE GENOMIC DNA]</scope>
    <source>
        <strain evidence="5">RS5460</strain>
    </source>
</reference>
<dbReference type="AlphaFoldDB" id="A0AAN5D5Q3"/>
<feature type="compositionally biased region" description="Polar residues" evidence="1">
    <location>
        <begin position="235"/>
        <end position="257"/>
    </location>
</feature>